<dbReference type="AlphaFoldDB" id="A0A290Z6K3"/>
<protein>
    <submittedName>
        <fullName evidence="4">Glycine zipper family protein</fullName>
    </submittedName>
</protein>
<dbReference type="Proteomes" id="UP000218505">
    <property type="component" value="Chromosome"/>
</dbReference>
<sequence>MSRAQHQPTDPDRPQTAVGTYDRYAEAERAVELLSDRHFPVDRATIVGRGLHSFEQVAAGPGSLRVASTAAGFGALIGAPLGWFFSAFGWVDPVVSTPLLIGYGALCGGLLAGVVGLVAHIVRGPGGTPVVRMRADSYDVLTDAEFAPRAAQLLDSPDAPVRRVETSTPSATIRIRQEDLPVHAQDTPLTHPPKRGRLTTDPDGHDPV</sequence>
<accession>A0A290Z6K3</accession>
<feature type="region of interest" description="Disordered" evidence="1">
    <location>
        <begin position="158"/>
        <end position="208"/>
    </location>
</feature>
<evidence type="ECO:0000313" key="5">
    <source>
        <dbReference type="Proteomes" id="UP000218505"/>
    </source>
</evidence>
<dbReference type="InterPro" id="IPR025889">
    <property type="entry name" value="GSP17M-like_dom"/>
</dbReference>
<keyword evidence="5" id="KW-1185">Reference proteome</keyword>
<dbReference type="Pfam" id="PF11181">
    <property type="entry name" value="YflT"/>
    <property type="match status" value="1"/>
</dbReference>
<feature type="transmembrane region" description="Helical" evidence="2">
    <location>
        <begin position="100"/>
        <end position="122"/>
    </location>
</feature>
<keyword evidence="2" id="KW-0812">Transmembrane</keyword>
<keyword evidence="2" id="KW-1133">Transmembrane helix</keyword>
<evidence type="ECO:0000313" key="4">
    <source>
        <dbReference type="EMBL" id="ATE54624.1"/>
    </source>
</evidence>
<dbReference type="KEGG" id="apre:CNX65_16090"/>
<dbReference type="RefSeq" id="WP_096493948.1">
    <property type="nucleotide sequence ID" value="NZ_CP023445.1"/>
</dbReference>
<feature type="compositionally biased region" description="Basic and acidic residues" evidence="1">
    <location>
        <begin position="198"/>
        <end position="208"/>
    </location>
</feature>
<evidence type="ECO:0000256" key="1">
    <source>
        <dbReference type="SAM" id="MobiDB-lite"/>
    </source>
</evidence>
<organism evidence="4 5">
    <name type="scientific">Actinosynnema pretiosum</name>
    <dbReference type="NCBI Taxonomy" id="42197"/>
    <lineage>
        <taxon>Bacteria</taxon>
        <taxon>Bacillati</taxon>
        <taxon>Actinomycetota</taxon>
        <taxon>Actinomycetes</taxon>
        <taxon>Pseudonocardiales</taxon>
        <taxon>Pseudonocardiaceae</taxon>
        <taxon>Actinosynnema</taxon>
    </lineage>
</organism>
<evidence type="ECO:0000256" key="2">
    <source>
        <dbReference type="SAM" id="Phobius"/>
    </source>
</evidence>
<reference evidence="4" key="1">
    <citation type="submission" date="2017-09" db="EMBL/GenBank/DDBJ databases">
        <title>Complete Genome Sequence of ansamitocin-producing Bacterium Actinosynnema pretiosum X47.</title>
        <authorList>
            <person name="Cao G."/>
            <person name="Zong G."/>
            <person name="Zhong C."/>
            <person name="Fu J."/>
        </authorList>
    </citation>
    <scope>NUCLEOTIDE SEQUENCE [LARGE SCALE GENOMIC DNA]</scope>
    <source>
        <strain evidence="4">X47</strain>
    </source>
</reference>
<keyword evidence="2" id="KW-0472">Membrane</keyword>
<dbReference type="EMBL" id="CP023445">
    <property type="protein sequence ID" value="ATE54624.1"/>
    <property type="molecule type" value="Genomic_DNA"/>
</dbReference>
<evidence type="ECO:0000259" key="3">
    <source>
        <dbReference type="Pfam" id="PF11181"/>
    </source>
</evidence>
<feature type="transmembrane region" description="Helical" evidence="2">
    <location>
        <begin position="66"/>
        <end position="88"/>
    </location>
</feature>
<gene>
    <name evidence="4" type="ORF">CNX65_16090</name>
</gene>
<name>A0A290Z6K3_9PSEU</name>
<proteinExistence type="predicted"/>
<feature type="domain" description="General stress protein 17M-like" evidence="3">
    <location>
        <begin position="17"/>
        <end position="89"/>
    </location>
</feature>